<keyword evidence="4 5" id="KW-0472">Membrane</keyword>
<evidence type="ECO:0000256" key="1">
    <source>
        <dbReference type="ARBA" id="ARBA00004141"/>
    </source>
</evidence>
<evidence type="ECO:0000256" key="3">
    <source>
        <dbReference type="ARBA" id="ARBA00022989"/>
    </source>
</evidence>
<keyword evidence="3 5" id="KW-1133">Transmembrane helix</keyword>
<dbReference type="Pfam" id="PF00083">
    <property type="entry name" value="Sugar_tr"/>
    <property type="match status" value="1"/>
</dbReference>
<feature type="transmembrane region" description="Helical" evidence="5">
    <location>
        <begin position="205"/>
        <end position="224"/>
    </location>
</feature>
<feature type="transmembrane region" description="Helical" evidence="5">
    <location>
        <begin position="288"/>
        <end position="311"/>
    </location>
</feature>
<feature type="transmembrane region" description="Helical" evidence="5">
    <location>
        <begin position="323"/>
        <end position="344"/>
    </location>
</feature>
<evidence type="ECO:0000313" key="7">
    <source>
        <dbReference type="Proteomes" id="UP001623349"/>
    </source>
</evidence>
<dbReference type="Gene3D" id="1.20.1250.20">
    <property type="entry name" value="MFS general substrate transporter like domains"/>
    <property type="match status" value="1"/>
</dbReference>
<feature type="transmembrane region" description="Helical" evidence="5">
    <location>
        <begin position="350"/>
        <end position="371"/>
    </location>
</feature>
<comment type="caution">
    <text evidence="6">The sequence shown here is derived from an EMBL/GenBank/DDBJ whole genome shotgun (WGS) entry which is preliminary data.</text>
</comment>
<dbReference type="Proteomes" id="UP001623349">
    <property type="component" value="Unassembled WGS sequence"/>
</dbReference>
<accession>A0ABQ0FJD8</accession>
<dbReference type="InterPro" id="IPR036259">
    <property type="entry name" value="MFS_trans_sf"/>
</dbReference>
<gene>
    <name evidence="6" type="ORF">APTSU1_001460800</name>
</gene>
<evidence type="ECO:0000313" key="6">
    <source>
        <dbReference type="EMBL" id="GAB1299372.1"/>
    </source>
</evidence>
<feature type="transmembrane region" description="Helical" evidence="5">
    <location>
        <begin position="83"/>
        <end position="104"/>
    </location>
</feature>
<protein>
    <submittedName>
        <fullName evidence="6">Solute carrier family 22 member 22</fullName>
    </submittedName>
</protein>
<sequence>MAPDRKCSDKKWQMHASMLTMWDLVWKEAIADILLPSLWDFGDLLCLCPQFLLLLCFEIPVICRLEYYYHHLSYPCILEEIPIQWYATAIVLSGLCTSIGQSGLGGLAYVISDWHLLQLVSAVPYFIFFMIFCWMPESVRWLMITDKTHQAWKELQRIASINGKKDIAQNLSIEDLKSKLKEDVNSTGKHFRIKDIAINPMIRKIVLCNASLIFAELFSIFGLLLDVQMLGKNIFLTQIFLGLIDIPSKSLTYFTLKNVSRRPLIAFLLLATGSCIIINLFLPEEMHILRLIIFVLGKGSFAAFTCVSTAYSNELMPVALRSTINSVYITIARLAVVLSALTLVTRKYFVHLPMILYGVLPIVVTISIYFLPETLNRPFIDIVKAMEKRKRGTSKNISKKEVQDFLETTEC</sequence>
<name>A0ABQ0FJD8_APOSI</name>
<keyword evidence="7" id="KW-1185">Reference proteome</keyword>
<proteinExistence type="predicted"/>
<comment type="subcellular location">
    <subcellularLocation>
        <location evidence="1">Membrane</location>
        <topology evidence="1">Multi-pass membrane protein</topology>
    </subcellularLocation>
</comment>
<organism evidence="6 7">
    <name type="scientific">Apodemus speciosus</name>
    <name type="common">Large Japanese field mouse</name>
    <dbReference type="NCBI Taxonomy" id="105296"/>
    <lineage>
        <taxon>Eukaryota</taxon>
        <taxon>Metazoa</taxon>
        <taxon>Chordata</taxon>
        <taxon>Craniata</taxon>
        <taxon>Vertebrata</taxon>
        <taxon>Euteleostomi</taxon>
        <taxon>Mammalia</taxon>
        <taxon>Eutheria</taxon>
        <taxon>Euarchontoglires</taxon>
        <taxon>Glires</taxon>
        <taxon>Rodentia</taxon>
        <taxon>Myomorpha</taxon>
        <taxon>Muroidea</taxon>
        <taxon>Muridae</taxon>
        <taxon>Murinae</taxon>
        <taxon>Apodemus</taxon>
    </lineage>
</organism>
<reference evidence="6 7" key="1">
    <citation type="submission" date="2024-08" db="EMBL/GenBank/DDBJ databases">
        <title>The draft genome of Apodemus speciosus.</title>
        <authorList>
            <person name="Nabeshima K."/>
            <person name="Suzuki S."/>
            <person name="Onuma M."/>
        </authorList>
    </citation>
    <scope>NUCLEOTIDE SEQUENCE [LARGE SCALE GENOMIC DNA]</scope>
    <source>
        <strain evidence="6">IB14-021</strain>
    </source>
</reference>
<dbReference type="EMBL" id="BAAFST010000015">
    <property type="protein sequence ID" value="GAB1299372.1"/>
    <property type="molecule type" value="Genomic_DNA"/>
</dbReference>
<keyword evidence="2 5" id="KW-0812">Transmembrane</keyword>
<dbReference type="SUPFAM" id="SSF103473">
    <property type="entry name" value="MFS general substrate transporter"/>
    <property type="match status" value="1"/>
</dbReference>
<feature type="transmembrane region" description="Helical" evidence="5">
    <location>
        <begin position="263"/>
        <end position="282"/>
    </location>
</feature>
<dbReference type="PANTHER" id="PTHR24064">
    <property type="entry name" value="SOLUTE CARRIER FAMILY 22 MEMBER"/>
    <property type="match status" value="1"/>
</dbReference>
<evidence type="ECO:0000256" key="2">
    <source>
        <dbReference type="ARBA" id="ARBA00022692"/>
    </source>
</evidence>
<evidence type="ECO:0000256" key="4">
    <source>
        <dbReference type="ARBA" id="ARBA00023136"/>
    </source>
</evidence>
<feature type="transmembrane region" description="Helical" evidence="5">
    <location>
        <begin position="116"/>
        <end position="135"/>
    </location>
</feature>
<feature type="transmembrane region" description="Helical" evidence="5">
    <location>
        <begin position="236"/>
        <end position="256"/>
    </location>
</feature>
<evidence type="ECO:0000256" key="5">
    <source>
        <dbReference type="SAM" id="Phobius"/>
    </source>
</evidence>
<dbReference type="InterPro" id="IPR005828">
    <property type="entry name" value="MFS_sugar_transport-like"/>
</dbReference>